<evidence type="ECO:0000313" key="10">
    <source>
        <dbReference type="Proteomes" id="UP000813824"/>
    </source>
</evidence>
<evidence type="ECO:0000256" key="1">
    <source>
        <dbReference type="ARBA" id="ARBA00022723"/>
    </source>
</evidence>
<keyword evidence="5" id="KW-0175">Coiled coil</keyword>
<dbReference type="PANTHER" id="PTHR24007">
    <property type="entry name" value="BRCA1-ASSOCIATED PROTEIN"/>
    <property type="match status" value="1"/>
</dbReference>
<dbReference type="PANTHER" id="PTHR24007:SF7">
    <property type="entry name" value="BRCA1-ASSOCIATED PROTEIN"/>
    <property type="match status" value="1"/>
</dbReference>
<evidence type="ECO:0000256" key="3">
    <source>
        <dbReference type="ARBA" id="ARBA00022833"/>
    </source>
</evidence>
<keyword evidence="3" id="KW-0862">Zinc</keyword>
<dbReference type="SMART" id="SM00184">
    <property type="entry name" value="RING"/>
    <property type="match status" value="1"/>
</dbReference>
<dbReference type="GO" id="GO:0005737">
    <property type="term" value="C:cytoplasm"/>
    <property type="evidence" value="ECO:0007669"/>
    <property type="project" value="TreeGrafter"/>
</dbReference>
<evidence type="ECO:0000256" key="6">
    <source>
        <dbReference type="SAM" id="MobiDB-lite"/>
    </source>
</evidence>
<dbReference type="CDD" id="cd12717">
    <property type="entry name" value="RRM_ETP1"/>
    <property type="match status" value="1"/>
</dbReference>
<dbReference type="CDD" id="cd16457">
    <property type="entry name" value="RING-H2_BRAP2"/>
    <property type="match status" value="1"/>
</dbReference>
<comment type="caution">
    <text evidence="9">The sequence shown here is derived from an EMBL/GenBank/DDBJ whole genome shotgun (WGS) entry which is preliminary data.</text>
</comment>
<dbReference type="InterPro" id="IPR034931">
    <property type="entry name" value="ETP1_RRM"/>
</dbReference>
<feature type="region of interest" description="Disordered" evidence="6">
    <location>
        <begin position="10"/>
        <end position="30"/>
    </location>
</feature>
<dbReference type="InterPro" id="IPR001607">
    <property type="entry name" value="Znf_UBP"/>
</dbReference>
<dbReference type="Gene3D" id="3.30.40.10">
    <property type="entry name" value="Zinc/RING finger domain, C3HC4 (zinc finger)"/>
    <property type="match status" value="2"/>
</dbReference>
<dbReference type="SMART" id="SM00290">
    <property type="entry name" value="ZnF_UBP"/>
    <property type="match status" value="1"/>
</dbReference>
<dbReference type="InterPro" id="IPR013083">
    <property type="entry name" value="Znf_RING/FYVE/PHD"/>
</dbReference>
<dbReference type="InterPro" id="IPR011422">
    <property type="entry name" value="BRAP2/ETP1_RRM"/>
</dbReference>
<evidence type="ECO:0000259" key="8">
    <source>
        <dbReference type="PROSITE" id="PS50271"/>
    </source>
</evidence>
<keyword evidence="10" id="KW-1185">Reference proteome</keyword>
<feature type="domain" description="UBP-type" evidence="8">
    <location>
        <begin position="342"/>
        <end position="457"/>
    </location>
</feature>
<gene>
    <name evidence="9" type="ORF">BXZ70DRAFT_393441</name>
</gene>
<feature type="coiled-coil region" evidence="5">
    <location>
        <begin position="503"/>
        <end position="615"/>
    </location>
</feature>
<dbReference type="PROSITE" id="PS50271">
    <property type="entry name" value="ZF_UBP"/>
    <property type="match status" value="1"/>
</dbReference>
<dbReference type="InterPro" id="IPR047243">
    <property type="entry name" value="RING-H2_BRAP2"/>
</dbReference>
<evidence type="ECO:0000259" key="7">
    <source>
        <dbReference type="PROSITE" id="PS50089"/>
    </source>
</evidence>
<organism evidence="9 10">
    <name type="scientific">Cristinia sonorae</name>
    <dbReference type="NCBI Taxonomy" id="1940300"/>
    <lineage>
        <taxon>Eukaryota</taxon>
        <taxon>Fungi</taxon>
        <taxon>Dikarya</taxon>
        <taxon>Basidiomycota</taxon>
        <taxon>Agaricomycotina</taxon>
        <taxon>Agaricomycetes</taxon>
        <taxon>Agaricomycetidae</taxon>
        <taxon>Agaricales</taxon>
        <taxon>Pleurotineae</taxon>
        <taxon>Stephanosporaceae</taxon>
        <taxon>Cristinia</taxon>
    </lineage>
</organism>
<keyword evidence="2 4" id="KW-0863">Zinc-finger</keyword>
<evidence type="ECO:0000256" key="2">
    <source>
        <dbReference type="ARBA" id="ARBA00022771"/>
    </source>
</evidence>
<evidence type="ECO:0000256" key="5">
    <source>
        <dbReference type="SAM" id="Coils"/>
    </source>
</evidence>
<name>A0A8K0UIL1_9AGAR</name>
<dbReference type="GO" id="GO:0008270">
    <property type="term" value="F:zinc ion binding"/>
    <property type="evidence" value="ECO:0007669"/>
    <property type="project" value="UniProtKB-KW"/>
</dbReference>
<evidence type="ECO:0000313" key="9">
    <source>
        <dbReference type="EMBL" id="KAH8093307.1"/>
    </source>
</evidence>
<feature type="domain" description="RING-type" evidence="7">
    <location>
        <begin position="305"/>
        <end position="345"/>
    </location>
</feature>
<dbReference type="GO" id="GO:0016567">
    <property type="term" value="P:protein ubiquitination"/>
    <property type="evidence" value="ECO:0007669"/>
    <property type="project" value="TreeGrafter"/>
</dbReference>
<dbReference type="GO" id="GO:0061630">
    <property type="term" value="F:ubiquitin protein ligase activity"/>
    <property type="evidence" value="ECO:0007669"/>
    <property type="project" value="TreeGrafter"/>
</dbReference>
<dbReference type="InterPro" id="IPR001841">
    <property type="entry name" value="Znf_RING"/>
</dbReference>
<feature type="compositionally biased region" description="Low complexity" evidence="6">
    <location>
        <begin position="165"/>
        <end position="182"/>
    </location>
</feature>
<sequence length="664" mass="72633">MRGGYHIRISVVKPPEPDFSSPSSSFKNQHSALHNTQHIPYNLFEPLPSHSQRPLGRRNTFNHSRSYSFHGNASSSRQEKPSSRDYRLGPLRVDWVDFEPQVMLDSGRLGSPTLTRNMSFGKERAGSKGPATATFTQVREKSGSTNLPEGVVHIYRSAPETHPESSQPNAPIASSSSAAAPPGLKVNTSDADTEAGALLAVLAVPAWMTPSDFLTFVSPAAEGMAHLRMIRDSAPNRSMVVIAFRDDADASDFAEVYNGKQFNSMEPEICHVVRVLSVEIDTVDSASQSISRLGLPHGSYELPTCPVCLERMDAAVTGLVTVPCSHTFHCACLSKWGDSRCPVCRYSQTLLSSHPTSANTSRSTIPIPFSSTSPSHCVDCTPDSPSTSNLWICLICGNIGCGRYRRAHAQAHYERTTHLYALELDTQRVWDYAGDGYVHRLIQNKADGKLVELPSAASSMTMGGITREAGGGPSAADALSAEKIEAIGIEYSYLLTSQLDSQRTFYEEQTAEYKAQIEQLTALVQSLSREVESAKQAKLDEEAEKVAEMERARVRAEKRAEKANELARALDRELKGERAVSEGLMKNLTTLKEKSEKVEQEREELKRRVGDLEDQMRDLMFFLEARTKIEAGEGTAGEAAGGSLEVSQPPIANGNGGGKKKKKR</sequence>
<feature type="region of interest" description="Disordered" evidence="6">
    <location>
        <begin position="633"/>
        <end position="664"/>
    </location>
</feature>
<keyword evidence="1" id="KW-0479">Metal-binding</keyword>
<dbReference type="Pfam" id="PF13639">
    <property type="entry name" value="zf-RING_2"/>
    <property type="match status" value="1"/>
</dbReference>
<dbReference type="AlphaFoldDB" id="A0A8K0UIL1"/>
<dbReference type="EMBL" id="JAEVFJ010000029">
    <property type="protein sequence ID" value="KAH8093307.1"/>
    <property type="molecule type" value="Genomic_DNA"/>
</dbReference>
<dbReference type="GO" id="GO:0007265">
    <property type="term" value="P:Ras protein signal transduction"/>
    <property type="evidence" value="ECO:0007669"/>
    <property type="project" value="TreeGrafter"/>
</dbReference>
<dbReference type="SUPFAM" id="SSF57850">
    <property type="entry name" value="RING/U-box"/>
    <property type="match status" value="2"/>
</dbReference>
<reference evidence="9" key="1">
    <citation type="journal article" date="2021" name="New Phytol.">
        <title>Evolutionary innovations through gain and loss of genes in the ectomycorrhizal Boletales.</title>
        <authorList>
            <person name="Wu G."/>
            <person name="Miyauchi S."/>
            <person name="Morin E."/>
            <person name="Kuo A."/>
            <person name="Drula E."/>
            <person name="Varga T."/>
            <person name="Kohler A."/>
            <person name="Feng B."/>
            <person name="Cao Y."/>
            <person name="Lipzen A."/>
            <person name="Daum C."/>
            <person name="Hundley H."/>
            <person name="Pangilinan J."/>
            <person name="Johnson J."/>
            <person name="Barry K."/>
            <person name="LaButti K."/>
            <person name="Ng V."/>
            <person name="Ahrendt S."/>
            <person name="Min B."/>
            <person name="Choi I.G."/>
            <person name="Park H."/>
            <person name="Plett J.M."/>
            <person name="Magnuson J."/>
            <person name="Spatafora J.W."/>
            <person name="Nagy L.G."/>
            <person name="Henrissat B."/>
            <person name="Grigoriev I.V."/>
            <person name="Yang Z.L."/>
            <person name="Xu J."/>
            <person name="Martin F.M."/>
        </authorList>
    </citation>
    <scope>NUCLEOTIDE SEQUENCE</scope>
    <source>
        <strain evidence="9">KKN 215</strain>
    </source>
</reference>
<dbReference type="Pfam" id="PF07576">
    <property type="entry name" value="BRAP2"/>
    <property type="match status" value="1"/>
</dbReference>
<dbReference type="OrthoDB" id="273556at2759"/>
<feature type="region of interest" description="Disordered" evidence="6">
    <location>
        <begin position="159"/>
        <end position="189"/>
    </location>
</feature>
<feature type="compositionally biased region" description="Polar residues" evidence="6">
    <location>
        <begin position="133"/>
        <end position="144"/>
    </location>
</feature>
<feature type="region of interest" description="Disordered" evidence="6">
    <location>
        <begin position="120"/>
        <end position="144"/>
    </location>
</feature>
<dbReference type="Pfam" id="PF02148">
    <property type="entry name" value="zf-UBP"/>
    <property type="match status" value="1"/>
</dbReference>
<feature type="compositionally biased region" description="Polar residues" evidence="6">
    <location>
        <begin position="59"/>
        <end position="76"/>
    </location>
</feature>
<proteinExistence type="predicted"/>
<evidence type="ECO:0000256" key="4">
    <source>
        <dbReference type="PROSITE-ProRule" id="PRU00502"/>
    </source>
</evidence>
<dbReference type="Proteomes" id="UP000813824">
    <property type="component" value="Unassembled WGS sequence"/>
</dbReference>
<feature type="region of interest" description="Disordered" evidence="6">
    <location>
        <begin position="42"/>
        <end position="85"/>
    </location>
</feature>
<accession>A0A8K0UIL1</accession>
<protein>
    <submittedName>
        <fullName evidence="9">Zf-UBP-domain-containing protein</fullName>
    </submittedName>
</protein>
<feature type="compositionally biased region" description="Low complexity" evidence="6">
    <location>
        <begin position="633"/>
        <end position="642"/>
    </location>
</feature>
<dbReference type="PROSITE" id="PS50089">
    <property type="entry name" value="ZF_RING_2"/>
    <property type="match status" value="1"/>
</dbReference>